<dbReference type="PROSITE" id="PS51257">
    <property type="entry name" value="PROKAR_LIPOPROTEIN"/>
    <property type="match status" value="1"/>
</dbReference>
<feature type="domain" description="Fe/B12 periplasmic-binding" evidence="6">
    <location>
        <begin position="57"/>
        <end position="313"/>
    </location>
</feature>
<dbReference type="PANTHER" id="PTHR30532">
    <property type="entry name" value="IRON III DICITRATE-BINDING PERIPLASMIC PROTEIN"/>
    <property type="match status" value="1"/>
</dbReference>
<comment type="caution">
    <text evidence="7">The sequence shown here is derived from an EMBL/GenBank/DDBJ whole genome shotgun (WGS) entry which is preliminary data.</text>
</comment>
<keyword evidence="3" id="KW-0813">Transport</keyword>
<dbReference type="InterPro" id="IPR051313">
    <property type="entry name" value="Bact_iron-sidero_bind"/>
</dbReference>
<proteinExistence type="inferred from homology"/>
<evidence type="ECO:0000256" key="2">
    <source>
        <dbReference type="ARBA" id="ARBA00008814"/>
    </source>
</evidence>
<evidence type="ECO:0000313" key="8">
    <source>
        <dbReference type="Proteomes" id="UP001519272"/>
    </source>
</evidence>
<dbReference type="InterPro" id="IPR002491">
    <property type="entry name" value="ABC_transptr_periplasmic_BD"/>
</dbReference>
<sequence>MSKLFKGKLFMFAIICIMVLAACSPSISSNKEKTTEATNEERVIKTVMGDVKIPAHPKRVVVQYLMGDLYAMGITPLAVSQVNKEAAFKTLSANSIDLGFHTEWGQETVLAQDPDLIIIIEKEKYDMYSQIAPTIYIPYDNDMTMEDRLTLLADIFNEPQKAKDVISKFNQNVEQAKAKLKEAGLYDKTITIMGGAKTPYVSGKKYSIGALLYTTLGLNPPPAVQKDVIDKDKYWGDISMEVIDKYSGDYIVYLEESDQEIATQLSGDAIWNNLEAVKNNKIARINSKMAWYADVYTINAVLDSLVDQLVKLAK</sequence>
<keyword evidence="8" id="KW-1185">Reference proteome</keyword>
<dbReference type="EMBL" id="JAGGKG010000004">
    <property type="protein sequence ID" value="MBP1904699.1"/>
    <property type="molecule type" value="Genomic_DNA"/>
</dbReference>
<reference evidence="7 8" key="1">
    <citation type="submission" date="2021-03" db="EMBL/GenBank/DDBJ databases">
        <title>Genomic Encyclopedia of Type Strains, Phase IV (KMG-IV): sequencing the most valuable type-strain genomes for metagenomic binning, comparative biology and taxonomic classification.</title>
        <authorList>
            <person name="Goeker M."/>
        </authorList>
    </citation>
    <scope>NUCLEOTIDE SEQUENCE [LARGE SCALE GENOMIC DNA]</scope>
    <source>
        <strain evidence="7 8">DSM 14349</strain>
    </source>
</reference>
<name>A0ABS4FQ46_9BACL</name>
<dbReference type="RefSeq" id="WP_210088364.1">
    <property type="nucleotide sequence ID" value="NZ_JAGGKG010000004.1"/>
</dbReference>
<evidence type="ECO:0000313" key="7">
    <source>
        <dbReference type="EMBL" id="MBP1904699.1"/>
    </source>
</evidence>
<keyword evidence="4 5" id="KW-0732">Signal</keyword>
<dbReference type="Pfam" id="PF01497">
    <property type="entry name" value="Peripla_BP_2"/>
    <property type="match status" value="1"/>
</dbReference>
<comment type="similarity">
    <text evidence="2">Belongs to the bacterial solute-binding protein 8 family.</text>
</comment>
<evidence type="ECO:0000256" key="1">
    <source>
        <dbReference type="ARBA" id="ARBA00004196"/>
    </source>
</evidence>
<organism evidence="7 8">
    <name type="scientific">Paenibacillus turicensis</name>
    <dbReference type="NCBI Taxonomy" id="160487"/>
    <lineage>
        <taxon>Bacteria</taxon>
        <taxon>Bacillati</taxon>
        <taxon>Bacillota</taxon>
        <taxon>Bacilli</taxon>
        <taxon>Bacillales</taxon>
        <taxon>Paenibacillaceae</taxon>
        <taxon>Paenibacillus</taxon>
    </lineage>
</organism>
<feature type="signal peptide" evidence="5">
    <location>
        <begin position="1"/>
        <end position="21"/>
    </location>
</feature>
<feature type="chain" id="PRO_5045599627" evidence="5">
    <location>
        <begin position="22"/>
        <end position="314"/>
    </location>
</feature>
<dbReference type="PANTHER" id="PTHR30532:SF29">
    <property type="entry name" value="FE(3+) DICITRATE-BINDING PERIPLASMIC PROTEIN"/>
    <property type="match status" value="1"/>
</dbReference>
<comment type="subcellular location">
    <subcellularLocation>
        <location evidence="1">Cell envelope</location>
    </subcellularLocation>
</comment>
<gene>
    <name evidence="7" type="ORF">J2Z32_001322</name>
</gene>
<protein>
    <submittedName>
        <fullName evidence="7">ABC-type Fe3+-hydroxamate transport system substrate-binding protein</fullName>
    </submittedName>
</protein>
<evidence type="ECO:0000256" key="5">
    <source>
        <dbReference type="SAM" id="SignalP"/>
    </source>
</evidence>
<accession>A0ABS4FQ46</accession>
<evidence type="ECO:0000256" key="4">
    <source>
        <dbReference type="ARBA" id="ARBA00022729"/>
    </source>
</evidence>
<evidence type="ECO:0000256" key="3">
    <source>
        <dbReference type="ARBA" id="ARBA00022448"/>
    </source>
</evidence>
<dbReference type="SUPFAM" id="SSF53807">
    <property type="entry name" value="Helical backbone' metal receptor"/>
    <property type="match status" value="1"/>
</dbReference>
<dbReference type="PROSITE" id="PS50983">
    <property type="entry name" value="FE_B12_PBP"/>
    <property type="match status" value="1"/>
</dbReference>
<dbReference type="Proteomes" id="UP001519272">
    <property type="component" value="Unassembled WGS sequence"/>
</dbReference>
<evidence type="ECO:0000259" key="6">
    <source>
        <dbReference type="PROSITE" id="PS50983"/>
    </source>
</evidence>
<dbReference type="Gene3D" id="3.40.50.1980">
    <property type="entry name" value="Nitrogenase molybdenum iron protein domain"/>
    <property type="match status" value="2"/>
</dbReference>